<keyword evidence="2" id="KW-0067">ATP-binding</keyword>
<dbReference type="Gene3D" id="1.25.40.10">
    <property type="entry name" value="Tetratricopeptide repeat domain"/>
    <property type="match status" value="1"/>
</dbReference>
<reference evidence="5" key="1">
    <citation type="journal article" date="2019" name="Int. J. Syst. Evol. Microbiol.">
        <title>The Global Catalogue of Microorganisms (GCM) 10K type strain sequencing project: providing services to taxonomists for standard genome sequencing and annotation.</title>
        <authorList>
            <consortium name="The Broad Institute Genomics Platform"/>
            <consortium name="The Broad Institute Genome Sequencing Center for Infectious Disease"/>
            <person name="Wu L."/>
            <person name="Ma J."/>
        </authorList>
    </citation>
    <scope>NUCLEOTIDE SEQUENCE [LARGE SCALE GENOMIC DNA]</scope>
    <source>
        <strain evidence="5">JCM 18063</strain>
    </source>
</reference>
<dbReference type="Gene3D" id="1.10.10.10">
    <property type="entry name" value="Winged helix-like DNA-binding domain superfamily/Winged helix DNA-binding domain"/>
    <property type="match status" value="1"/>
</dbReference>
<dbReference type="SUPFAM" id="SSF52540">
    <property type="entry name" value="P-loop containing nucleoside triphosphate hydrolases"/>
    <property type="match status" value="1"/>
</dbReference>
<dbReference type="EMBL" id="BAABID010000015">
    <property type="protein sequence ID" value="GAA4734093.1"/>
    <property type="molecule type" value="Genomic_DNA"/>
</dbReference>
<keyword evidence="1" id="KW-0547">Nucleotide-binding</keyword>
<evidence type="ECO:0000313" key="5">
    <source>
        <dbReference type="Proteomes" id="UP001500956"/>
    </source>
</evidence>
<dbReference type="Pfam" id="PF00196">
    <property type="entry name" value="GerE"/>
    <property type="match status" value="1"/>
</dbReference>
<gene>
    <name evidence="4" type="ORF">GCM10023216_28340</name>
</gene>
<sequence length="954" mass="101520">MIGGDAGVGKTRLVKHLAARAEDVGGRAVVAHCVDLGDVGIPYLPFSEALRLLADGHDAVADVLATRPALARLLGPTGAPTTDDPAGASVDRLPLLDGIATTLAAAGAPGAPLVLVVEDLHWADPSTRDVLRFLVTRLRAEHLLLVLTYRADDVDRRHPLRPLLAELHRLDRVEHVELAPFTPDELRRFTTALQGGPLPEHHLADIQRRSDGNAFFAEELLAAGSIGGPLPWSLADVLHARLQDLPAPVHHLVRLASVGGRRVAEDLLLAVAARTPGLDGDGAAVTAVHGAVAHQVLTLEEDHLAFRHALVAEALYTDLLPGERAAAHRTFLAALLDDPDLGSAAERAHHALQGHDLTTALTSSWAAAQRARELLAPAEQRRHLEEVLSLWESVPDAADLIGHDRVHVALAAAGAAARHGQTVRAVQLARRAIEALDDDPVRQAGARHKLAQFLLDVDDLTGAVEQTDLALEALGDAPTRELAATLAVRGRIELNRDEDAAARDHLRRAMQVAEQVDAPVVEIEALASAAALESADPAEAVRLGEVAVRRAREVGAVMTEARCWQNLAVAHYEAGHLDEAEHVLARGIARTRETATSRSPFGVWMRLLTEVLRYVRGDLSDGGAPSDVPAPEAAMFAGVRAQAAVARGDTDALEQVDALRGLWDVDGFVALCGGSAGVDALTWAGRYDDAARLATDVTDHLARVWSPHFLGGIRLAALALGALAAGAEDPGARHDDGTRDTLRARADALVATAHDTARTGRTRSGELGPEGRAWLARADAEHARAVTALTDGPADPGRWEVTVAAFDYGHRYERARSRLRWAQALRAAGEPDRAAREAAETLAEAEAMGARPLAEATRTWARRARIALPGSRRTSSPLTDREDEVLALVARGLSNRQIGEELFITAKTVSVHVSNLLAKLDVSGRAEAVAVAARRGLLPLDVPAVPAGPRKERR</sequence>
<dbReference type="InterPro" id="IPR000792">
    <property type="entry name" value="Tscrpt_reg_LuxR_C"/>
</dbReference>
<dbReference type="SUPFAM" id="SSF46894">
    <property type="entry name" value="C-terminal effector domain of the bipartite response regulators"/>
    <property type="match status" value="1"/>
</dbReference>
<evidence type="ECO:0000259" key="3">
    <source>
        <dbReference type="PROSITE" id="PS50043"/>
    </source>
</evidence>
<dbReference type="InterPro" id="IPR041664">
    <property type="entry name" value="AAA_16"/>
</dbReference>
<dbReference type="Pfam" id="PF13191">
    <property type="entry name" value="AAA_16"/>
    <property type="match status" value="1"/>
</dbReference>
<dbReference type="PANTHER" id="PTHR16305">
    <property type="entry name" value="TESTICULAR SOLUBLE ADENYLYL CYCLASE"/>
    <property type="match status" value="1"/>
</dbReference>
<name>A0ABP8YPD9_9MICO</name>
<keyword evidence="5" id="KW-1185">Reference proteome</keyword>
<dbReference type="SUPFAM" id="SSF48452">
    <property type="entry name" value="TPR-like"/>
    <property type="match status" value="1"/>
</dbReference>
<evidence type="ECO:0000313" key="4">
    <source>
        <dbReference type="EMBL" id="GAA4734093.1"/>
    </source>
</evidence>
<dbReference type="PRINTS" id="PR00038">
    <property type="entry name" value="HTHLUXR"/>
</dbReference>
<dbReference type="Proteomes" id="UP001500956">
    <property type="component" value="Unassembled WGS sequence"/>
</dbReference>
<dbReference type="CDD" id="cd06170">
    <property type="entry name" value="LuxR_C_like"/>
    <property type="match status" value="1"/>
</dbReference>
<comment type="caution">
    <text evidence="4">The sequence shown here is derived from an EMBL/GenBank/DDBJ whole genome shotgun (WGS) entry which is preliminary data.</text>
</comment>
<evidence type="ECO:0000256" key="2">
    <source>
        <dbReference type="ARBA" id="ARBA00022840"/>
    </source>
</evidence>
<organism evidence="4 5">
    <name type="scientific">Isoptericola chiayiensis</name>
    <dbReference type="NCBI Taxonomy" id="579446"/>
    <lineage>
        <taxon>Bacteria</taxon>
        <taxon>Bacillati</taxon>
        <taxon>Actinomycetota</taxon>
        <taxon>Actinomycetes</taxon>
        <taxon>Micrococcales</taxon>
        <taxon>Promicromonosporaceae</taxon>
        <taxon>Isoptericola</taxon>
    </lineage>
</organism>
<dbReference type="SMART" id="SM00421">
    <property type="entry name" value="HTH_LUXR"/>
    <property type="match status" value="1"/>
</dbReference>
<proteinExistence type="predicted"/>
<dbReference type="InterPro" id="IPR036388">
    <property type="entry name" value="WH-like_DNA-bd_sf"/>
</dbReference>
<feature type="domain" description="HTH luxR-type" evidence="3">
    <location>
        <begin position="871"/>
        <end position="936"/>
    </location>
</feature>
<dbReference type="PROSITE" id="PS50043">
    <property type="entry name" value="HTH_LUXR_2"/>
    <property type="match status" value="1"/>
</dbReference>
<evidence type="ECO:0000256" key="1">
    <source>
        <dbReference type="ARBA" id="ARBA00022741"/>
    </source>
</evidence>
<dbReference type="InterPro" id="IPR027417">
    <property type="entry name" value="P-loop_NTPase"/>
</dbReference>
<dbReference type="PANTHER" id="PTHR16305:SF35">
    <property type="entry name" value="TRANSCRIPTIONAL ACTIVATOR DOMAIN"/>
    <property type="match status" value="1"/>
</dbReference>
<protein>
    <submittedName>
        <fullName evidence="4">Helix-turn-helix transcriptional regulator</fullName>
    </submittedName>
</protein>
<dbReference type="PROSITE" id="PS00622">
    <property type="entry name" value="HTH_LUXR_1"/>
    <property type="match status" value="1"/>
</dbReference>
<dbReference type="InterPro" id="IPR016032">
    <property type="entry name" value="Sig_transdc_resp-reg_C-effctor"/>
</dbReference>
<dbReference type="InterPro" id="IPR011990">
    <property type="entry name" value="TPR-like_helical_dom_sf"/>
</dbReference>
<accession>A0ABP8YPD9</accession>